<keyword evidence="2" id="KW-0863">Zinc-finger</keyword>
<dbReference type="Proteomes" id="UP000182448">
    <property type="component" value="Unassembled WGS sequence"/>
</dbReference>
<evidence type="ECO:0000256" key="2">
    <source>
        <dbReference type="ARBA" id="ARBA00022771"/>
    </source>
</evidence>
<proteinExistence type="predicted"/>
<evidence type="ECO:0000313" key="7">
    <source>
        <dbReference type="Proteomes" id="UP000182448"/>
    </source>
</evidence>
<feature type="domain" description="CHY-type" evidence="4">
    <location>
        <begin position="26"/>
        <end position="102"/>
    </location>
</feature>
<dbReference type="InterPro" id="IPR016694">
    <property type="entry name" value="UCP017292"/>
</dbReference>
<dbReference type="OrthoDB" id="882119at2"/>
<dbReference type="EMBL" id="FMAW01000001">
    <property type="protein sequence ID" value="SCB72991.1"/>
    <property type="molecule type" value="Genomic_DNA"/>
</dbReference>
<dbReference type="AlphaFoldDB" id="A0A7X6LML0"/>
<dbReference type="RefSeq" id="WP_074426640.1">
    <property type="nucleotide sequence ID" value="NZ_BJEG01000001.1"/>
</dbReference>
<sequence length="117" mass="13403">MALQNHLQVAKLSKQTSNNPKIYGLALDDDGRCQHYHTQRDVVALACDQCQQFFACYLCHNALKDHSFVPTNEASTEILCGHCRHVMNFQAYSKGVCPECHYAFNPKCKLHHDVYFK</sequence>
<evidence type="ECO:0000313" key="6">
    <source>
        <dbReference type="EMBL" id="SCB72991.1"/>
    </source>
</evidence>
<dbReference type="Pfam" id="PF05495">
    <property type="entry name" value="zf-CHY"/>
    <property type="match status" value="1"/>
</dbReference>
<evidence type="ECO:0000256" key="3">
    <source>
        <dbReference type="ARBA" id="ARBA00022833"/>
    </source>
</evidence>
<keyword evidence="1" id="KW-0479">Metal-binding</keyword>
<evidence type="ECO:0000313" key="5">
    <source>
        <dbReference type="EMBL" id="NKY66414.1"/>
    </source>
</evidence>
<dbReference type="EMBL" id="JAAXPM010000001">
    <property type="protein sequence ID" value="NKY66414.1"/>
    <property type="molecule type" value="Genomic_DNA"/>
</dbReference>
<dbReference type="InterPro" id="IPR008913">
    <property type="entry name" value="Znf_CHY"/>
</dbReference>
<evidence type="ECO:0000313" key="8">
    <source>
        <dbReference type="Proteomes" id="UP000585749"/>
    </source>
</evidence>
<comment type="caution">
    <text evidence="5">The sequence shown here is derived from an EMBL/GenBank/DDBJ whole genome shotgun (WGS) entry which is preliminary data.</text>
</comment>
<evidence type="ECO:0000256" key="1">
    <source>
        <dbReference type="ARBA" id="ARBA00022723"/>
    </source>
</evidence>
<protein>
    <submittedName>
        <fullName evidence="6">Uncharacterized protein, contains Zn-finger domain of CHY type</fullName>
    </submittedName>
</protein>
<evidence type="ECO:0000259" key="4">
    <source>
        <dbReference type="PROSITE" id="PS51266"/>
    </source>
</evidence>
<reference evidence="5 8" key="2">
    <citation type="submission" date="2020-04" db="EMBL/GenBank/DDBJ databases">
        <title>MicrobeNet Type strains.</title>
        <authorList>
            <person name="Nicholson A.C."/>
        </authorList>
    </citation>
    <scope>NUCLEOTIDE SEQUENCE [LARGE SCALE GENOMIC DNA]</scope>
    <source>
        <strain evidence="5 8">CCUG 33494</strain>
    </source>
</reference>
<name>A0A7X6LML0_WEIHE</name>
<dbReference type="SUPFAM" id="SSF161219">
    <property type="entry name" value="CHY zinc finger-like"/>
    <property type="match status" value="1"/>
</dbReference>
<dbReference type="InterPro" id="IPR037274">
    <property type="entry name" value="Znf_CHY_sf"/>
</dbReference>
<dbReference type="PROSITE" id="PS51266">
    <property type="entry name" value="ZF_CHY"/>
    <property type="match status" value="1"/>
</dbReference>
<organism evidence="5 8">
    <name type="scientific">Weissella hellenica</name>
    <dbReference type="NCBI Taxonomy" id="46256"/>
    <lineage>
        <taxon>Bacteria</taxon>
        <taxon>Bacillati</taxon>
        <taxon>Bacillota</taxon>
        <taxon>Bacilli</taxon>
        <taxon>Lactobacillales</taxon>
        <taxon>Lactobacillaceae</taxon>
        <taxon>Weissella</taxon>
    </lineage>
</organism>
<accession>A0A7X6LML0</accession>
<dbReference type="PIRSF" id="PIRSF017292">
    <property type="entry name" value="UCP017292_Znf_CHY"/>
    <property type="match status" value="1"/>
</dbReference>
<keyword evidence="7" id="KW-1185">Reference proteome</keyword>
<dbReference type="GO" id="GO:0008270">
    <property type="term" value="F:zinc ion binding"/>
    <property type="evidence" value="ECO:0007669"/>
    <property type="project" value="UniProtKB-KW"/>
</dbReference>
<dbReference type="Proteomes" id="UP000585749">
    <property type="component" value="Unassembled WGS sequence"/>
</dbReference>
<reference evidence="6 7" key="1">
    <citation type="submission" date="2016-08" db="EMBL/GenBank/DDBJ databases">
        <authorList>
            <person name="Varghese N."/>
            <person name="Submissions Spin"/>
        </authorList>
    </citation>
    <scope>NUCLEOTIDE SEQUENCE [LARGE SCALE GENOMIC DNA]</scope>
    <source>
        <strain evidence="6 7">R-53116</strain>
    </source>
</reference>
<gene>
    <name evidence="6" type="ORF">GA0061075_10194</name>
    <name evidence="5" type="ORF">HF960_01685</name>
</gene>
<keyword evidence="3" id="KW-0862">Zinc</keyword>